<keyword evidence="3" id="KW-0732">Signal</keyword>
<gene>
    <name evidence="5" type="ORF">MOMA_06876</name>
</gene>
<evidence type="ECO:0000259" key="4">
    <source>
        <dbReference type="Pfam" id="PF05433"/>
    </source>
</evidence>
<comment type="caution">
    <text evidence="5">The sequence shown here is derived from an EMBL/GenBank/DDBJ whole genome shotgun (WGS) entry which is preliminary data.</text>
</comment>
<dbReference type="RefSeq" id="WP_009501817.1">
    <property type="nucleotide sequence ID" value="NZ_ANIN01000002.1"/>
</dbReference>
<feature type="chain" id="PRO_5003957700" evidence="3">
    <location>
        <begin position="20"/>
        <end position="173"/>
    </location>
</feature>
<feature type="signal peptide" evidence="3">
    <location>
        <begin position="1"/>
        <end position="19"/>
    </location>
</feature>
<dbReference type="Proteomes" id="UP000023795">
    <property type="component" value="Unassembled WGS sequence"/>
</dbReference>
<dbReference type="PANTHER" id="PTHR35603:SF2">
    <property type="entry name" value="OUTER MEMBRANE LIPOPROTEIN"/>
    <property type="match status" value="1"/>
</dbReference>
<dbReference type="InterPro" id="IPR008816">
    <property type="entry name" value="Gly_zipper_2TM_dom"/>
</dbReference>
<evidence type="ECO:0000313" key="5">
    <source>
        <dbReference type="EMBL" id="ELA08265.1"/>
    </source>
</evidence>
<dbReference type="PROSITE" id="PS51257">
    <property type="entry name" value="PROKAR_LIPOPROTEIN"/>
    <property type="match status" value="1"/>
</dbReference>
<reference evidence="5 6" key="1">
    <citation type="journal article" date="2013" name="Genome Announc.">
        <title>Genome Sequence of Moraxella macacae 0408225, a Novel Bacterial Species Isolated from a Cynomolgus Macaque with Epistaxis.</title>
        <authorList>
            <person name="Ladner J.T."/>
            <person name="Whitehouse C.A."/>
            <person name="Koroleva G.I."/>
            <person name="Palacios G.F."/>
        </authorList>
    </citation>
    <scope>NUCLEOTIDE SEQUENCE [LARGE SCALE GENOMIC DNA]</scope>
    <source>
        <strain evidence="5 6">0408225</strain>
    </source>
</reference>
<feature type="domain" description="Glycine zipper 2TM" evidence="4">
    <location>
        <begin position="89"/>
        <end position="127"/>
    </location>
</feature>
<proteinExistence type="predicted"/>
<evidence type="ECO:0000256" key="2">
    <source>
        <dbReference type="ARBA" id="ARBA00023136"/>
    </source>
</evidence>
<dbReference type="AlphaFoldDB" id="L2F5T9"/>
<dbReference type="Pfam" id="PF05433">
    <property type="entry name" value="Rick_17kDa_Anti"/>
    <property type="match status" value="1"/>
</dbReference>
<dbReference type="GO" id="GO:0019867">
    <property type="term" value="C:outer membrane"/>
    <property type="evidence" value="ECO:0007669"/>
    <property type="project" value="InterPro"/>
</dbReference>
<comment type="subcellular location">
    <subcellularLocation>
        <location evidence="1">Membrane</location>
    </subcellularLocation>
</comment>
<dbReference type="InterPro" id="IPR051407">
    <property type="entry name" value="Bact_OM_lipoprot/Surf_antigen"/>
</dbReference>
<dbReference type="EMBL" id="ANIN01000002">
    <property type="protein sequence ID" value="ELA08265.1"/>
    <property type="molecule type" value="Genomic_DNA"/>
</dbReference>
<dbReference type="PATRIC" id="fig|1230338.3.peg.1469"/>
<dbReference type="eggNOG" id="COG3134">
    <property type="taxonomic scope" value="Bacteria"/>
</dbReference>
<dbReference type="STRING" id="1230338.MOMA_06876"/>
<accession>L2F5T9</accession>
<evidence type="ECO:0000256" key="3">
    <source>
        <dbReference type="SAM" id="SignalP"/>
    </source>
</evidence>
<protein>
    <submittedName>
        <fullName evidence="5">Lipoprotein</fullName>
    </submittedName>
</protein>
<dbReference type="PANTHER" id="PTHR35603">
    <property type="match status" value="1"/>
</dbReference>
<organism evidence="5 6">
    <name type="scientific">Moraxella macacae 0408225</name>
    <dbReference type="NCBI Taxonomy" id="1230338"/>
    <lineage>
        <taxon>Bacteria</taxon>
        <taxon>Pseudomonadati</taxon>
        <taxon>Pseudomonadota</taxon>
        <taxon>Gammaproteobacteria</taxon>
        <taxon>Moraxellales</taxon>
        <taxon>Moraxellaceae</taxon>
        <taxon>Moraxella</taxon>
    </lineage>
</organism>
<evidence type="ECO:0000313" key="6">
    <source>
        <dbReference type="Proteomes" id="UP000023795"/>
    </source>
</evidence>
<keyword evidence="2" id="KW-0472">Membrane</keyword>
<sequence length="173" mass="18188">MKKQAMKKQAIIIATMTTALTLTGCFSTTHGTQMSVQQVSSTIARHKTNEAQVRAAFGEPVDTKFNSRTGIKRLTFKYDNNSQVQKALAGAGGAILGGVIGHQFGGGRGKDLATATGALAGSAIGDNAVNARKIEQLLIVDIDTRTGLVVDYEYQELGGRTQSWGIGSGIDSL</sequence>
<evidence type="ECO:0000256" key="1">
    <source>
        <dbReference type="ARBA" id="ARBA00004370"/>
    </source>
</evidence>
<keyword evidence="5" id="KW-0449">Lipoprotein</keyword>
<keyword evidence="6" id="KW-1185">Reference proteome</keyword>
<name>L2F5T9_9GAMM</name>